<dbReference type="RefSeq" id="WP_231909819.1">
    <property type="nucleotide sequence ID" value="NZ_LT906454.1"/>
</dbReference>
<dbReference type="SMART" id="SM00354">
    <property type="entry name" value="HTH_LACI"/>
    <property type="match status" value="1"/>
</dbReference>
<dbReference type="EMBL" id="LT906454">
    <property type="protein sequence ID" value="SNV32191.1"/>
    <property type="molecule type" value="Genomic_DNA"/>
</dbReference>
<name>A0A239WCE9_STRAI</name>
<evidence type="ECO:0000259" key="1">
    <source>
        <dbReference type="PROSITE" id="PS50932"/>
    </source>
</evidence>
<dbReference type="SUPFAM" id="SSF47413">
    <property type="entry name" value="lambda repressor-like DNA-binding domains"/>
    <property type="match status" value="1"/>
</dbReference>
<dbReference type="Proteomes" id="UP000215144">
    <property type="component" value="Chromosome 1"/>
</dbReference>
<dbReference type="PROSITE" id="PS00356">
    <property type="entry name" value="HTH_LACI_1"/>
    <property type="match status" value="1"/>
</dbReference>
<dbReference type="Gene3D" id="1.10.260.40">
    <property type="entry name" value="lambda repressor-like DNA-binding domains"/>
    <property type="match status" value="1"/>
</dbReference>
<dbReference type="GO" id="GO:0006355">
    <property type="term" value="P:regulation of DNA-templated transcription"/>
    <property type="evidence" value="ECO:0007669"/>
    <property type="project" value="InterPro"/>
</dbReference>
<proteinExistence type="predicted"/>
<dbReference type="Pfam" id="PF00356">
    <property type="entry name" value="LacI"/>
    <property type="match status" value="1"/>
</dbReference>
<accession>A0A239WCE9</accession>
<organism evidence="2 3">
    <name type="scientific">Streptococcus acidominimus</name>
    <dbReference type="NCBI Taxonomy" id="1326"/>
    <lineage>
        <taxon>Bacteria</taxon>
        <taxon>Bacillati</taxon>
        <taxon>Bacillota</taxon>
        <taxon>Bacilli</taxon>
        <taxon>Lactobacillales</taxon>
        <taxon>Streptococcaceae</taxon>
        <taxon>Streptococcus</taxon>
    </lineage>
</organism>
<gene>
    <name evidence="2" type="primary">msmR</name>
    <name evidence="2" type="ORF">SAMEA4504048_00123</name>
</gene>
<dbReference type="InterPro" id="IPR010982">
    <property type="entry name" value="Lambda_DNA-bd_dom_sf"/>
</dbReference>
<dbReference type="PRINTS" id="PR00036">
    <property type="entry name" value="HTHLACI"/>
</dbReference>
<evidence type="ECO:0000313" key="3">
    <source>
        <dbReference type="Proteomes" id="UP000215144"/>
    </source>
</evidence>
<protein>
    <submittedName>
        <fullName evidence="2">Transcriptional repressor</fullName>
    </submittedName>
</protein>
<dbReference type="KEGG" id="saco:SAME_00123"/>
<reference evidence="2 3" key="1">
    <citation type="submission" date="2017-06" db="EMBL/GenBank/DDBJ databases">
        <authorList>
            <consortium name="Pathogen Informatics"/>
        </authorList>
    </citation>
    <scope>NUCLEOTIDE SEQUENCE [LARGE SCALE GENOMIC DNA]</scope>
    <source>
        <strain evidence="2 3">NCTC11291</strain>
    </source>
</reference>
<dbReference type="GO" id="GO:0003677">
    <property type="term" value="F:DNA binding"/>
    <property type="evidence" value="ECO:0007669"/>
    <property type="project" value="InterPro"/>
</dbReference>
<dbReference type="InterPro" id="IPR000843">
    <property type="entry name" value="HTH_LacI"/>
</dbReference>
<feature type="domain" description="HTH lacI-type" evidence="1">
    <location>
        <begin position="2"/>
        <end position="41"/>
    </location>
</feature>
<evidence type="ECO:0000313" key="2">
    <source>
        <dbReference type="EMBL" id="SNV32191.1"/>
    </source>
</evidence>
<dbReference type="PROSITE" id="PS50932">
    <property type="entry name" value="HTH_LACI_2"/>
    <property type="match status" value="1"/>
</dbReference>
<dbReference type="AlphaFoldDB" id="A0A239WCE9"/>
<sequence>MATIKDVAKLAEVSVGTVSKYLNGFKVKEKIRIAVEQAIQA</sequence>